<feature type="compositionally biased region" description="Polar residues" evidence="1">
    <location>
        <begin position="20"/>
        <end position="29"/>
    </location>
</feature>
<dbReference type="KEGG" id="mno:Mnod_3816"/>
<sequence>MTSARLTGLPVVKNRRTSGPPASTRTIPTSPLPGIIDDAMEVKDCIAQSLRAAFQAVSFDPELAWSSRAAHPHDINRNLPHRQSRASILVKSKDEPSLLNTHDSDVMNFIPGDPIGRDTSIENTATPNGDDYTHSKQLDPHNNHVYTKERHSRHCYKFAYATHNQTFLFEQHGADVNNASRHNEEYCRNSKYQSLLFLRDSKINLIWVGHHRPPLSDDDVTTPQISRHKNCGAKATLSWGADLHRAQPRNITPISAGFCHTTWQRYASPFSSPLRPHGDPIPHPPQEMIVAETLSAARKRMNDRQDVRLCMGAANRRTIIAHETDEPRLPLALVGSRRTDVARARACDRRGDVTPPSGGAHASLDKEAHRGD</sequence>
<dbReference type="EMBL" id="CP001349">
    <property type="protein sequence ID" value="ACL58716.1"/>
    <property type="molecule type" value="Genomic_DNA"/>
</dbReference>
<name>B8IRH6_METNO</name>
<organism evidence="2 3">
    <name type="scientific">Methylobacterium nodulans (strain LMG 21967 / CNCM I-2342 / ORS 2060)</name>
    <dbReference type="NCBI Taxonomy" id="460265"/>
    <lineage>
        <taxon>Bacteria</taxon>
        <taxon>Pseudomonadati</taxon>
        <taxon>Pseudomonadota</taxon>
        <taxon>Alphaproteobacteria</taxon>
        <taxon>Hyphomicrobiales</taxon>
        <taxon>Methylobacteriaceae</taxon>
        <taxon>Methylobacterium</taxon>
    </lineage>
</organism>
<dbReference type="HOGENOM" id="CLU_743560_0_0_5"/>
<gene>
    <name evidence="2" type="ordered locus">Mnod_3816</name>
</gene>
<dbReference type="STRING" id="460265.Mnod_3816"/>
<evidence type="ECO:0000313" key="3">
    <source>
        <dbReference type="Proteomes" id="UP000008207"/>
    </source>
</evidence>
<evidence type="ECO:0000313" key="2">
    <source>
        <dbReference type="EMBL" id="ACL58716.1"/>
    </source>
</evidence>
<feature type="region of interest" description="Disordered" evidence="1">
    <location>
        <begin position="347"/>
        <end position="372"/>
    </location>
</feature>
<keyword evidence="3" id="KW-1185">Reference proteome</keyword>
<protein>
    <submittedName>
        <fullName evidence="2">Uncharacterized protein</fullName>
    </submittedName>
</protein>
<proteinExistence type="predicted"/>
<dbReference type="AlphaFoldDB" id="B8IRH6"/>
<evidence type="ECO:0000256" key="1">
    <source>
        <dbReference type="SAM" id="MobiDB-lite"/>
    </source>
</evidence>
<dbReference type="Proteomes" id="UP000008207">
    <property type="component" value="Chromosome"/>
</dbReference>
<feature type="compositionally biased region" description="Basic and acidic residues" evidence="1">
    <location>
        <begin position="363"/>
        <end position="372"/>
    </location>
</feature>
<accession>B8IRH6</accession>
<reference evidence="2 3" key="1">
    <citation type="submission" date="2009-01" db="EMBL/GenBank/DDBJ databases">
        <title>Complete sequence of chromosome of Methylobacterium nodulans ORS 2060.</title>
        <authorList>
            <consortium name="US DOE Joint Genome Institute"/>
            <person name="Lucas S."/>
            <person name="Copeland A."/>
            <person name="Lapidus A."/>
            <person name="Glavina del Rio T."/>
            <person name="Dalin E."/>
            <person name="Tice H."/>
            <person name="Bruce D."/>
            <person name="Goodwin L."/>
            <person name="Pitluck S."/>
            <person name="Sims D."/>
            <person name="Brettin T."/>
            <person name="Detter J.C."/>
            <person name="Han C."/>
            <person name="Larimer F."/>
            <person name="Land M."/>
            <person name="Hauser L."/>
            <person name="Kyrpides N."/>
            <person name="Ivanova N."/>
            <person name="Marx C.J."/>
            <person name="Richardson P."/>
        </authorList>
    </citation>
    <scope>NUCLEOTIDE SEQUENCE [LARGE SCALE GENOMIC DNA]</scope>
    <source>
        <strain evidence="3">LMG 21967 / CNCM I-2342 / ORS 2060</strain>
    </source>
</reference>
<feature type="region of interest" description="Disordered" evidence="1">
    <location>
        <begin position="1"/>
        <end position="32"/>
    </location>
</feature>